<proteinExistence type="predicted"/>
<keyword evidence="1" id="KW-0479">Metal-binding</keyword>
<dbReference type="GO" id="GO:0008270">
    <property type="term" value="F:zinc ion binding"/>
    <property type="evidence" value="ECO:0007669"/>
    <property type="project" value="UniProtKB-KW"/>
</dbReference>
<dbReference type="PROSITE" id="PS50016">
    <property type="entry name" value="ZF_PHD_2"/>
    <property type="match status" value="1"/>
</dbReference>
<evidence type="ECO:0000256" key="5">
    <source>
        <dbReference type="SAM" id="MobiDB-lite"/>
    </source>
</evidence>
<dbReference type="SUPFAM" id="SSF57903">
    <property type="entry name" value="FYVE/PHD zinc finger"/>
    <property type="match status" value="1"/>
</dbReference>
<dbReference type="OrthoDB" id="6781329at2759"/>
<feature type="region of interest" description="Disordered" evidence="5">
    <location>
        <begin position="169"/>
        <end position="197"/>
    </location>
</feature>
<evidence type="ECO:0000256" key="1">
    <source>
        <dbReference type="ARBA" id="ARBA00022723"/>
    </source>
</evidence>
<feature type="compositionally biased region" description="Polar residues" evidence="5">
    <location>
        <begin position="171"/>
        <end position="185"/>
    </location>
</feature>
<evidence type="ECO:0000259" key="6">
    <source>
        <dbReference type="PROSITE" id="PS50016"/>
    </source>
</evidence>
<dbReference type="AlphaFoldDB" id="A0A9P0B0E6"/>
<feature type="domain" description="PHD-type" evidence="6">
    <location>
        <begin position="11"/>
        <end position="68"/>
    </location>
</feature>
<dbReference type="InterPro" id="IPR011011">
    <property type="entry name" value="Znf_FYVE_PHD"/>
</dbReference>
<dbReference type="InterPro" id="IPR001965">
    <property type="entry name" value="Znf_PHD"/>
</dbReference>
<keyword evidence="2 4" id="KW-0863">Zinc-finger</keyword>
<evidence type="ECO:0000256" key="4">
    <source>
        <dbReference type="PROSITE-ProRule" id="PRU00146"/>
    </source>
</evidence>
<organism evidence="7 8">
    <name type="scientific">Brassicogethes aeneus</name>
    <name type="common">Rape pollen beetle</name>
    <name type="synonym">Meligethes aeneus</name>
    <dbReference type="NCBI Taxonomy" id="1431903"/>
    <lineage>
        <taxon>Eukaryota</taxon>
        <taxon>Metazoa</taxon>
        <taxon>Ecdysozoa</taxon>
        <taxon>Arthropoda</taxon>
        <taxon>Hexapoda</taxon>
        <taxon>Insecta</taxon>
        <taxon>Pterygota</taxon>
        <taxon>Neoptera</taxon>
        <taxon>Endopterygota</taxon>
        <taxon>Coleoptera</taxon>
        <taxon>Polyphaga</taxon>
        <taxon>Cucujiformia</taxon>
        <taxon>Nitidulidae</taxon>
        <taxon>Meligethinae</taxon>
        <taxon>Brassicogethes</taxon>
    </lineage>
</organism>
<dbReference type="CDD" id="cd15489">
    <property type="entry name" value="PHD_SF"/>
    <property type="match status" value="1"/>
</dbReference>
<evidence type="ECO:0000256" key="2">
    <source>
        <dbReference type="ARBA" id="ARBA00022771"/>
    </source>
</evidence>
<dbReference type="InterPro" id="IPR019786">
    <property type="entry name" value="Zinc_finger_PHD-type_CS"/>
</dbReference>
<reference evidence="7" key="1">
    <citation type="submission" date="2021-12" db="EMBL/GenBank/DDBJ databases">
        <authorList>
            <person name="King R."/>
        </authorList>
    </citation>
    <scope>NUCLEOTIDE SEQUENCE</scope>
</reference>
<dbReference type="InterPro" id="IPR013083">
    <property type="entry name" value="Znf_RING/FYVE/PHD"/>
</dbReference>
<evidence type="ECO:0000256" key="3">
    <source>
        <dbReference type="ARBA" id="ARBA00022833"/>
    </source>
</evidence>
<name>A0A9P0B0E6_BRAAE</name>
<dbReference type="PROSITE" id="PS01359">
    <property type="entry name" value="ZF_PHD_1"/>
    <property type="match status" value="1"/>
</dbReference>
<keyword evidence="8" id="KW-1185">Reference proteome</keyword>
<sequence length="318" mass="35487">MSPDSIDDSAASCCFKCENSIIAAELIKCDGLCSRSFHSDCAQVKNSVLNAVNSSKQVKWFCDACVCYTQANIIQEYLEKFTQLAEAKINDGIIKIENSVLNNINGNITNKFNLLEEKIDNIVKNSNKKTIAEVVKLNLPPKSPSVNQGNKVDDSNLPKQERALVNLAEGKNQQRAPEQTSTISVNPPNNNKQPNKIPYKSAKKIAKGNNEGNEGFKGISPKAWLHISRVKIGVTNDMIVSHIKNKLSLNEEDIVVKQIQETDRQKCFMIGVPFVNIDDVYKTDFWPNGVGYKRFSFNYNNKGTQNIEKQPNTFLGVK</sequence>
<evidence type="ECO:0000313" key="8">
    <source>
        <dbReference type="Proteomes" id="UP001154078"/>
    </source>
</evidence>
<feature type="compositionally biased region" description="Low complexity" evidence="5">
    <location>
        <begin position="186"/>
        <end position="197"/>
    </location>
</feature>
<accession>A0A9P0B0E6</accession>
<gene>
    <name evidence="7" type="ORF">MELIAE_LOCUS4681</name>
</gene>
<dbReference type="InterPro" id="IPR019787">
    <property type="entry name" value="Znf_PHD-finger"/>
</dbReference>
<dbReference type="SMART" id="SM00249">
    <property type="entry name" value="PHD"/>
    <property type="match status" value="1"/>
</dbReference>
<dbReference type="Gene3D" id="3.30.40.10">
    <property type="entry name" value="Zinc/RING finger domain, C3HC4 (zinc finger)"/>
    <property type="match status" value="1"/>
</dbReference>
<keyword evidence="3" id="KW-0862">Zinc</keyword>
<dbReference type="Proteomes" id="UP001154078">
    <property type="component" value="Chromosome 3"/>
</dbReference>
<dbReference type="EMBL" id="OV121134">
    <property type="protein sequence ID" value="CAH0552468.1"/>
    <property type="molecule type" value="Genomic_DNA"/>
</dbReference>
<evidence type="ECO:0000313" key="7">
    <source>
        <dbReference type="EMBL" id="CAH0552468.1"/>
    </source>
</evidence>
<protein>
    <recommendedName>
        <fullName evidence="6">PHD-type domain-containing protein</fullName>
    </recommendedName>
</protein>